<dbReference type="NCBIfam" id="NF038012">
    <property type="entry name" value="DMT_1"/>
    <property type="match status" value="1"/>
</dbReference>
<dbReference type="PANTHER" id="PTHR40761:SF1">
    <property type="entry name" value="CONSERVED INTEGRAL MEMBRANE ALANINE VALINE AND LEUCINE RICH PROTEIN-RELATED"/>
    <property type="match status" value="1"/>
</dbReference>
<keyword evidence="2" id="KW-0472">Membrane</keyword>
<feature type="transmembrane region" description="Helical" evidence="2">
    <location>
        <begin position="106"/>
        <end position="124"/>
    </location>
</feature>
<gene>
    <name evidence="3" type="ORF">FGL95_23755</name>
</gene>
<keyword evidence="2" id="KW-1133">Transmembrane helix</keyword>
<keyword evidence="4" id="KW-1185">Reference proteome</keyword>
<feature type="transmembrane region" description="Helical" evidence="2">
    <location>
        <begin position="136"/>
        <end position="155"/>
    </location>
</feature>
<dbReference type="PANTHER" id="PTHR40761">
    <property type="entry name" value="CONSERVED INTEGRAL MEMBRANE ALANINE VALINE AND LEUCINE RICH PROTEIN-RELATED"/>
    <property type="match status" value="1"/>
</dbReference>
<evidence type="ECO:0000256" key="2">
    <source>
        <dbReference type="SAM" id="Phobius"/>
    </source>
</evidence>
<feature type="region of interest" description="Disordered" evidence="1">
    <location>
        <begin position="285"/>
        <end position="305"/>
    </location>
</feature>
<name>A0A848KIE8_9NOCA</name>
<protein>
    <submittedName>
        <fullName evidence="3">Uncharacterized protein</fullName>
    </submittedName>
</protein>
<evidence type="ECO:0000256" key="1">
    <source>
        <dbReference type="SAM" id="MobiDB-lite"/>
    </source>
</evidence>
<dbReference type="EMBL" id="VCQU01000009">
    <property type="protein sequence ID" value="NMN98059.1"/>
    <property type="molecule type" value="Genomic_DNA"/>
</dbReference>
<proteinExistence type="predicted"/>
<reference evidence="3 4" key="2">
    <citation type="submission" date="2020-06" db="EMBL/GenBank/DDBJ databases">
        <title>Antribacter stalactiti gen. nov., sp. nov., a new member of the family Nacardiaceae isolated from a cave.</title>
        <authorList>
            <person name="Kim I.S."/>
        </authorList>
    </citation>
    <scope>NUCLEOTIDE SEQUENCE [LARGE SCALE GENOMIC DNA]</scope>
    <source>
        <strain evidence="3 4">YC2-7</strain>
    </source>
</reference>
<keyword evidence="2" id="KW-0812">Transmembrane</keyword>
<dbReference type="Proteomes" id="UP000535543">
    <property type="component" value="Unassembled WGS sequence"/>
</dbReference>
<comment type="caution">
    <text evidence="3">The sequence shown here is derived from an EMBL/GenBank/DDBJ whole genome shotgun (WGS) entry which is preliminary data.</text>
</comment>
<feature type="transmembrane region" description="Helical" evidence="2">
    <location>
        <begin position="6"/>
        <end position="24"/>
    </location>
</feature>
<feature type="transmembrane region" description="Helical" evidence="2">
    <location>
        <begin position="193"/>
        <end position="215"/>
    </location>
</feature>
<dbReference type="AlphaFoldDB" id="A0A848KIE8"/>
<accession>A0A848KIE8</accession>
<sequence length="305" mass="30937">MSHQVLAVAFALIAALCIAVGAVVRQRAAAKIPDDDLGALGAVGSLTRSPIWWFGTIVGVFGYVFQAAALGKGSILLVQPLLVTSLLFALLLGVLSGQRRISVAEWGWAAALTTSVAMLVVLGDPKPGREHAEAEHWAIIGAVGLPVVAFCLLIARRNPGPRRALLLGVIAGALFGVAAVLTKGVVAHAGGGLGALFTSGETYALVVVGLTATVMQQNAYQAGSLQASLPASTVAEPVVATTLGFLVLGEYLGAGAAVSAILIIAVIVMVAATIAMARDSVEVDPVPTLHSPHPSAKKAVGTLEP</sequence>
<organism evidence="3 4">
    <name type="scientific">Antrihabitans stalactiti</name>
    <dbReference type="NCBI Taxonomy" id="2584121"/>
    <lineage>
        <taxon>Bacteria</taxon>
        <taxon>Bacillati</taxon>
        <taxon>Actinomycetota</taxon>
        <taxon>Actinomycetes</taxon>
        <taxon>Mycobacteriales</taxon>
        <taxon>Nocardiaceae</taxon>
        <taxon>Antrihabitans</taxon>
    </lineage>
</organism>
<feature type="transmembrane region" description="Helical" evidence="2">
    <location>
        <begin position="75"/>
        <end position="94"/>
    </location>
</feature>
<feature type="transmembrane region" description="Helical" evidence="2">
    <location>
        <begin position="254"/>
        <end position="277"/>
    </location>
</feature>
<reference evidence="3 4" key="1">
    <citation type="submission" date="2019-05" db="EMBL/GenBank/DDBJ databases">
        <authorList>
            <person name="Lee S.D."/>
        </authorList>
    </citation>
    <scope>NUCLEOTIDE SEQUENCE [LARGE SCALE GENOMIC DNA]</scope>
    <source>
        <strain evidence="3 4">YC2-7</strain>
    </source>
</reference>
<feature type="transmembrane region" description="Helical" evidence="2">
    <location>
        <begin position="51"/>
        <end position="69"/>
    </location>
</feature>
<evidence type="ECO:0000313" key="3">
    <source>
        <dbReference type="EMBL" id="NMN98059.1"/>
    </source>
</evidence>
<feature type="transmembrane region" description="Helical" evidence="2">
    <location>
        <begin position="164"/>
        <end position="181"/>
    </location>
</feature>
<evidence type="ECO:0000313" key="4">
    <source>
        <dbReference type="Proteomes" id="UP000535543"/>
    </source>
</evidence>
<feature type="transmembrane region" description="Helical" evidence="2">
    <location>
        <begin position="227"/>
        <end position="248"/>
    </location>
</feature>